<evidence type="ECO:0000313" key="2">
    <source>
        <dbReference type="EMBL" id="MCW7514310.1"/>
    </source>
</evidence>
<dbReference type="NCBIfam" id="NF047479">
    <property type="entry name" value="LIC10729_fam"/>
    <property type="match status" value="1"/>
</dbReference>
<dbReference type="RefSeq" id="WP_238760042.1">
    <property type="nucleotide sequence ID" value="NZ_JAIZBN010000001.1"/>
</dbReference>
<name>A0AAW5UXU1_9LEPT</name>
<organism evidence="2 3">
    <name type="scientific">Leptospira levettii</name>
    <dbReference type="NCBI Taxonomy" id="2023178"/>
    <lineage>
        <taxon>Bacteria</taxon>
        <taxon>Pseudomonadati</taxon>
        <taxon>Spirochaetota</taxon>
        <taxon>Spirochaetia</taxon>
        <taxon>Leptospirales</taxon>
        <taxon>Leptospiraceae</taxon>
        <taxon>Leptospira</taxon>
    </lineage>
</organism>
<feature type="signal peptide" evidence="1">
    <location>
        <begin position="1"/>
        <end position="24"/>
    </location>
</feature>
<reference evidence="2" key="1">
    <citation type="submission" date="2022-06" db="EMBL/GenBank/DDBJ databases">
        <title>Leptospira isolates from biofilms formed at urban environments.</title>
        <authorList>
            <person name="Ribeiro P.S."/>
            <person name="Sousa T."/>
            <person name="Carvalho N."/>
            <person name="Aburjaile F."/>
            <person name="Neves F."/>
            <person name="Oliveira D."/>
            <person name="Blanco L."/>
            <person name="Lima J."/>
            <person name="Costa F."/>
            <person name="Brenig B."/>
            <person name="Soares S."/>
            <person name="Ramos R."/>
            <person name="Goes-Neto A."/>
            <person name="Matiuzzi M."/>
            <person name="Azevedo V."/>
            <person name="Ristow P."/>
        </authorList>
    </citation>
    <scope>NUCLEOTIDE SEQUENCE</scope>
    <source>
        <strain evidence="2">VSF7</strain>
    </source>
</reference>
<comment type="caution">
    <text evidence="2">The sequence shown here is derived from an EMBL/GenBank/DDBJ whole genome shotgun (WGS) entry which is preliminary data.</text>
</comment>
<feature type="chain" id="PRO_5043319247" evidence="1">
    <location>
        <begin position="25"/>
        <end position="189"/>
    </location>
</feature>
<dbReference type="AlphaFoldDB" id="A0AAW5UXU1"/>
<dbReference type="GeneID" id="93340989"/>
<evidence type="ECO:0000313" key="3">
    <source>
        <dbReference type="Proteomes" id="UP001209694"/>
    </source>
</evidence>
<accession>A0AAW5UXU1</accession>
<evidence type="ECO:0000256" key="1">
    <source>
        <dbReference type="SAM" id="SignalP"/>
    </source>
</evidence>
<dbReference type="Proteomes" id="UP001209694">
    <property type="component" value="Unassembled WGS sequence"/>
</dbReference>
<dbReference type="EMBL" id="JAMQQD010000001">
    <property type="protein sequence ID" value="MCW7514310.1"/>
    <property type="molecule type" value="Genomic_DNA"/>
</dbReference>
<sequence length="189" mass="21577">MLPLKLRILLFTAIFLSTSGALPADDSKIPKQEFGLEEGLLPEDISTFPELKTWAIYQSYELEPDGPYLGLQDSICRMVPESGLRFLLEKPSDTKSTVYLYLDLTMYKPLKGSKFKPRKLQIFVNGKPKRAILTERTKGFQNPVEIPLEPSEYPDGKIYVDLVPSQNSVGRFWGIWDAFVVENRLDEKD</sequence>
<keyword evidence="1" id="KW-0732">Signal</keyword>
<gene>
    <name evidence="2" type="ORF">ND810_04015</name>
</gene>
<protein>
    <submittedName>
        <fullName evidence="2">Uncharacterized protein</fullName>
    </submittedName>
</protein>
<proteinExistence type="predicted"/>